<feature type="compositionally biased region" description="Basic and acidic residues" evidence="2">
    <location>
        <begin position="481"/>
        <end position="509"/>
    </location>
</feature>
<organism evidence="4 5">
    <name type="scientific">Endocarpon pusillum</name>
    <dbReference type="NCBI Taxonomy" id="364733"/>
    <lineage>
        <taxon>Eukaryota</taxon>
        <taxon>Fungi</taxon>
        <taxon>Dikarya</taxon>
        <taxon>Ascomycota</taxon>
        <taxon>Pezizomycotina</taxon>
        <taxon>Eurotiomycetes</taxon>
        <taxon>Chaetothyriomycetidae</taxon>
        <taxon>Verrucariales</taxon>
        <taxon>Verrucariaceae</taxon>
        <taxon>Endocarpon</taxon>
    </lineage>
</organism>
<feature type="region of interest" description="Disordered" evidence="2">
    <location>
        <begin position="161"/>
        <end position="233"/>
    </location>
</feature>
<dbReference type="PANTHER" id="PTHR15377:SF3">
    <property type="entry name" value="WW DOMAIN-CONTAINING PROTEIN"/>
    <property type="match status" value="1"/>
</dbReference>
<dbReference type="GO" id="GO:0005634">
    <property type="term" value="C:nucleus"/>
    <property type="evidence" value="ECO:0007669"/>
    <property type="project" value="TreeGrafter"/>
</dbReference>
<feature type="compositionally biased region" description="Acidic residues" evidence="2">
    <location>
        <begin position="200"/>
        <end position="221"/>
    </location>
</feature>
<feature type="compositionally biased region" description="Basic and acidic residues" evidence="2">
    <location>
        <begin position="98"/>
        <end position="108"/>
    </location>
</feature>
<dbReference type="SUPFAM" id="SSF51045">
    <property type="entry name" value="WW domain"/>
    <property type="match status" value="1"/>
</dbReference>
<feature type="region of interest" description="Disordered" evidence="2">
    <location>
        <begin position="1"/>
        <end position="26"/>
    </location>
</feature>
<gene>
    <name evidence="4" type="ORF">GJ744_000750</name>
</gene>
<dbReference type="Pfam" id="PF01846">
    <property type="entry name" value="FF"/>
    <property type="match status" value="1"/>
</dbReference>
<dbReference type="Gene3D" id="1.10.10.440">
    <property type="entry name" value="FF domain"/>
    <property type="match status" value="1"/>
</dbReference>
<reference evidence="4" key="1">
    <citation type="submission" date="2020-02" db="EMBL/GenBank/DDBJ databases">
        <authorList>
            <person name="Palmer J.M."/>
        </authorList>
    </citation>
    <scope>NUCLEOTIDE SEQUENCE</scope>
    <source>
        <strain evidence="4">EPUS1.4</strain>
        <tissue evidence="4">Thallus</tissue>
    </source>
</reference>
<evidence type="ECO:0000313" key="5">
    <source>
        <dbReference type="Proteomes" id="UP000606974"/>
    </source>
</evidence>
<dbReference type="InterPro" id="IPR001202">
    <property type="entry name" value="WW_dom"/>
</dbReference>
<dbReference type="GO" id="GO:0070063">
    <property type="term" value="F:RNA polymerase binding"/>
    <property type="evidence" value="ECO:0007669"/>
    <property type="project" value="InterPro"/>
</dbReference>
<dbReference type="FunFam" id="2.20.70.10:FF:000049">
    <property type="entry name" value="Transcription elongation regulator 1-like"/>
    <property type="match status" value="1"/>
</dbReference>
<dbReference type="Gene3D" id="2.20.70.10">
    <property type="match status" value="2"/>
</dbReference>
<evidence type="ECO:0000256" key="2">
    <source>
        <dbReference type="SAM" id="MobiDB-lite"/>
    </source>
</evidence>
<dbReference type="Proteomes" id="UP000606974">
    <property type="component" value="Unassembled WGS sequence"/>
</dbReference>
<dbReference type="SMART" id="SM00456">
    <property type="entry name" value="WW"/>
    <property type="match status" value="2"/>
</dbReference>
<proteinExistence type="predicted"/>
<dbReference type="AlphaFoldDB" id="A0A8H7AAE6"/>
<dbReference type="EMBL" id="JAACFV010000108">
    <property type="protein sequence ID" value="KAF7505503.1"/>
    <property type="molecule type" value="Genomic_DNA"/>
</dbReference>
<dbReference type="PROSITE" id="PS01159">
    <property type="entry name" value="WW_DOMAIN_1"/>
    <property type="match status" value="1"/>
</dbReference>
<dbReference type="InterPro" id="IPR036517">
    <property type="entry name" value="FF_domain_sf"/>
</dbReference>
<dbReference type="Pfam" id="PF00397">
    <property type="entry name" value="WW"/>
    <property type="match status" value="1"/>
</dbReference>
<dbReference type="InterPro" id="IPR045148">
    <property type="entry name" value="TCRG1-like"/>
</dbReference>
<keyword evidence="1" id="KW-0677">Repeat</keyword>
<dbReference type="CDD" id="cd00201">
    <property type="entry name" value="WW"/>
    <property type="match status" value="1"/>
</dbReference>
<name>A0A8H7AAE6_9EURO</name>
<feature type="domain" description="WW" evidence="3">
    <location>
        <begin position="17"/>
        <end position="50"/>
    </location>
</feature>
<sequence length="558" mass="64132">MLKSTHRAAGPANSHEPALPPGWTEHKAPTGHSYYYNAETKQSTYTRPAAPSQTHFFIDHTATPTPHAQVHGPTACSFGPPQRSEYGGSFRGGLSYQDRSRRQYQQDRPKKKKAIPGCEPWILVTTKLGRRFVHNPEKNESFWKFPQDVLLATFEMDRKEQEEKLSVEGEGPRAVATAEPRPQLPPLQRNNEADQRAADDSDSYEDVEVTDDENVDLEQPDAIEGPTKKQRTGPVEFNEEDIAYQLAQMGQEYGLDPGEYGNGEDDEYDTGLPLSADDSRALFYDLLTDHAINPYTTWEKVLEQGHIIDDERYVALPNMRTRKEAFTIWSTERIQELKEQRAKEEKKDPRIPYLRFLHEHATPKLYWPEFKRKYRKEEAMKDAYLPDKEREKLYRDHINRLKLPESTRRTGLKDLMKSIPLQHLHRNSTQDTLPATMLTDLRYISLPSRTRDPLIEAYICTLPSPPLDPSAAGPATSDQSEADKKAEEREKREKALREREKMVQEEKRKVMGALRRGKEVMRDEEREIEEALRVSGREGLRAYLTEMEANAAEGQASS</sequence>
<dbReference type="PROSITE" id="PS50020">
    <property type="entry name" value="WW_DOMAIN_2"/>
    <property type="match status" value="1"/>
</dbReference>
<feature type="region of interest" description="Disordered" evidence="2">
    <location>
        <begin position="465"/>
        <end position="510"/>
    </location>
</feature>
<protein>
    <recommendedName>
        <fullName evidence="3">WW domain-containing protein</fullName>
    </recommendedName>
</protein>
<comment type="caution">
    <text evidence="4">The sequence shown here is derived from an EMBL/GenBank/DDBJ whole genome shotgun (WGS) entry which is preliminary data.</text>
</comment>
<dbReference type="SUPFAM" id="SSF81698">
    <property type="entry name" value="FF domain"/>
    <property type="match status" value="1"/>
</dbReference>
<accession>A0A8H7AAE6</accession>
<evidence type="ECO:0000259" key="3">
    <source>
        <dbReference type="PROSITE" id="PS50020"/>
    </source>
</evidence>
<dbReference type="InterPro" id="IPR002713">
    <property type="entry name" value="FF_domain"/>
</dbReference>
<feature type="region of interest" description="Disordered" evidence="2">
    <location>
        <begin position="79"/>
        <end position="113"/>
    </location>
</feature>
<dbReference type="PANTHER" id="PTHR15377">
    <property type="entry name" value="TRANSCRIPTION ELONGATION REGULATOR 1"/>
    <property type="match status" value="1"/>
</dbReference>
<dbReference type="OrthoDB" id="410044at2759"/>
<evidence type="ECO:0000256" key="1">
    <source>
        <dbReference type="ARBA" id="ARBA00022737"/>
    </source>
</evidence>
<dbReference type="InterPro" id="IPR036020">
    <property type="entry name" value="WW_dom_sf"/>
</dbReference>
<feature type="compositionally biased region" description="Basic and acidic residues" evidence="2">
    <location>
        <begin position="161"/>
        <end position="171"/>
    </location>
</feature>
<keyword evidence="5" id="KW-1185">Reference proteome</keyword>
<evidence type="ECO:0000313" key="4">
    <source>
        <dbReference type="EMBL" id="KAF7505503.1"/>
    </source>
</evidence>
<dbReference type="GO" id="GO:0003712">
    <property type="term" value="F:transcription coregulator activity"/>
    <property type="evidence" value="ECO:0007669"/>
    <property type="project" value="TreeGrafter"/>
</dbReference>